<dbReference type="InterPro" id="IPR032879">
    <property type="entry name" value="FixG_C"/>
</dbReference>
<keyword evidence="1" id="KW-0472">Membrane</keyword>
<keyword evidence="1" id="KW-1133">Transmembrane helix</keyword>
<evidence type="ECO:0000256" key="1">
    <source>
        <dbReference type="SAM" id="Phobius"/>
    </source>
</evidence>
<feature type="domain" description="FixG C-terminal immunoglobulin-like" evidence="3">
    <location>
        <begin position="52"/>
        <end position="140"/>
    </location>
</feature>
<feature type="domain" description="Alpha-galactosidase NEW3" evidence="2">
    <location>
        <begin position="264"/>
        <end position="339"/>
    </location>
</feature>
<feature type="transmembrane region" description="Helical" evidence="1">
    <location>
        <begin position="358"/>
        <end position="378"/>
    </location>
</feature>
<organism evidence="4 5">
    <name type="scientific">Brevibacillus panacihumi</name>
    <dbReference type="NCBI Taxonomy" id="497735"/>
    <lineage>
        <taxon>Bacteria</taxon>
        <taxon>Bacillati</taxon>
        <taxon>Bacillota</taxon>
        <taxon>Bacilli</taxon>
        <taxon>Bacillales</taxon>
        <taxon>Paenibacillaceae</taxon>
        <taxon>Brevibacillus</taxon>
    </lineage>
</organism>
<name>A0A3M8CPF5_9BACL</name>
<dbReference type="InterPro" id="IPR013783">
    <property type="entry name" value="Ig-like_fold"/>
</dbReference>
<dbReference type="EMBL" id="RHHT01000029">
    <property type="protein sequence ID" value="RNB77650.1"/>
    <property type="molecule type" value="Genomic_DNA"/>
</dbReference>
<comment type="caution">
    <text evidence="4">The sequence shown here is derived from an EMBL/GenBank/DDBJ whole genome shotgun (WGS) entry which is preliminary data.</text>
</comment>
<evidence type="ECO:0000313" key="4">
    <source>
        <dbReference type="EMBL" id="RNB77650.1"/>
    </source>
</evidence>
<sequence>MIRSWGKSLSLFVAFIVGVMTLGLVPSLAAGEITLYTPYTSISVTPGESIHYNVEIINNSSQVQDAELTVQGLPENWEYQLTSGGWSLQQISVRPDQSQQVSLQVDVPLEIDKGSYRFQLVAAGKATLPLQVTVTEQGTFKTELTSEQPNMEGHASSSFHYKMTLRNRTAEKQLYSLTADVPSGWDVQFKVDGKSVTSVNVDANTTKDIDVEADPPEGIKQGSYKIPVKAATSATAASTELEAVITGSYAVKLSTPTGLLSTDVTAGSQRNLTLTVANTGSADLRDIELRADTPLNWEVTFEPKQIAKLEAGKTTEVTATIKADEQAIAGDYVVSMTARAAEASSEAQFRVAVKTSMLWGWLGVLIILGVMGGVYYLFRTYGRR</sequence>
<evidence type="ECO:0000259" key="3">
    <source>
        <dbReference type="Pfam" id="PF11614"/>
    </source>
</evidence>
<evidence type="ECO:0000313" key="5">
    <source>
        <dbReference type="Proteomes" id="UP000281915"/>
    </source>
</evidence>
<accession>A0A3M8CPF5</accession>
<reference evidence="4 5" key="1">
    <citation type="submission" date="2018-10" db="EMBL/GenBank/DDBJ databases">
        <title>Phylogenomics of Brevibacillus.</title>
        <authorList>
            <person name="Dunlap C."/>
        </authorList>
    </citation>
    <scope>NUCLEOTIDE SEQUENCE [LARGE SCALE GENOMIC DNA]</scope>
    <source>
        <strain evidence="4 5">JCM 15085</strain>
    </source>
</reference>
<dbReference type="PANTHER" id="PTHR39198:SF1">
    <property type="entry name" value="ALPHA-GALACTOSIDASE NEW3 DOMAIN-CONTAINING PROTEIN"/>
    <property type="match status" value="1"/>
</dbReference>
<dbReference type="InterPro" id="IPR018905">
    <property type="entry name" value="A-galactase_NEW3"/>
</dbReference>
<keyword evidence="1" id="KW-0812">Transmembrane</keyword>
<dbReference type="Proteomes" id="UP000281915">
    <property type="component" value="Unassembled WGS sequence"/>
</dbReference>
<proteinExistence type="predicted"/>
<evidence type="ECO:0008006" key="6">
    <source>
        <dbReference type="Google" id="ProtNLM"/>
    </source>
</evidence>
<gene>
    <name evidence="4" type="ORF">EDM58_14320</name>
</gene>
<dbReference type="RefSeq" id="WP_122913913.1">
    <property type="nucleotide sequence ID" value="NZ_RHHT01000029.1"/>
</dbReference>
<dbReference type="Gene3D" id="2.60.40.10">
    <property type="entry name" value="Immunoglobulins"/>
    <property type="match status" value="2"/>
</dbReference>
<dbReference type="Pfam" id="PF10633">
    <property type="entry name" value="NPCBM_assoc"/>
    <property type="match status" value="1"/>
</dbReference>
<evidence type="ECO:0000259" key="2">
    <source>
        <dbReference type="Pfam" id="PF10633"/>
    </source>
</evidence>
<dbReference type="PANTHER" id="PTHR39198">
    <property type="entry name" value="HYPOTHETICAL MEMBRANE PROTEIN, CONSERVED"/>
    <property type="match status" value="1"/>
</dbReference>
<dbReference type="Pfam" id="PF11614">
    <property type="entry name" value="FixG_C"/>
    <property type="match status" value="1"/>
</dbReference>
<dbReference type="AlphaFoldDB" id="A0A3M8CPF5"/>
<protein>
    <recommendedName>
        <fullName evidence="6">Alpha-galactosidase NEW3 domain-containing protein</fullName>
    </recommendedName>
</protein>